<organism evidence="2 3">
    <name type="scientific">Mycobacterium kyorinense</name>
    <dbReference type="NCBI Taxonomy" id="487514"/>
    <lineage>
        <taxon>Bacteria</taxon>
        <taxon>Bacillati</taxon>
        <taxon>Actinomycetota</taxon>
        <taxon>Actinomycetes</taxon>
        <taxon>Mycobacteriales</taxon>
        <taxon>Mycobacteriaceae</taxon>
        <taxon>Mycobacterium</taxon>
    </lineage>
</organism>
<dbReference type="Pfam" id="PF11139">
    <property type="entry name" value="SfLAP"/>
    <property type="match status" value="1"/>
</dbReference>
<evidence type="ECO:0000313" key="3">
    <source>
        <dbReference type="Proteomes" id="UP000193487"/>
    </source>
</evidence>
<feature type="transmembrane region" description="Helical" evidence="1">
    <location>
        <begin position="82"/>
        <end position="100"/>
    </location>
</feature>
<name>A0A1X1YMB0_9MYCO</name>
<proteinExistence type="predicted"/>
<comment type="caution">
    <text evidence="2">The sequence shown here is derived from an EMBL/GenBank/DDBJ whole genome shotgun (WGS) entry which is preliminary data.</text>
</comment>
<feature type="transmembrane region" description="Helical" evidence="1">
    <location>
        <begin position="166"/>
        <end position="195"/>
    </location>
</feature>
<dbReference type="EMBL" id="LQPE01000003">
    <property type="protein sequence ID" value="ORW12151.1"/>
    <property type="molecule type" value="Genomic_DNA"/>
</dbReference>
<dbReference type="AlphaFoldDB" id="A0A1X1YMB0"/>
<keyword evidence="3" id="KW-1185">Reference proteome</keyword>
<gene>
    <name evidence="2" type="ORF">AWC14_17715</name>
</gene>
<dbReference type="RefSeq" id="WP_045384008.1">
    <property type="nucleotide sequence ID" value="NZ_BBKA01000107.1"/>
</dbReference>
<feature type="transmembrane region" description="Helical" evidence="1">
    <location>
        <begin position="246"/>
        <end position="269"/>
    </location>
</feature>
<dbReference type="Proteomes" id="UP000193487">
    <property type="component" value="Unassembled WGS sequence"/>
</dbReference>
<keyword evidence="1" id="KW-1133">Transmembrane helix</keyword>
<evidence type="ECO:0000313" key="2">
    <source>
        <dbReference type="EMBL" id="ORW12151.1"/>
    </source>
</evidence>
<feature type="transmembrane region" description="Helical" evidence="1">
    <location>
        <begin position="39"/>
        <end position="62"/>
    </location>
</feature>
<keyword evidence="1" id="KW-0472">Membrane</keyword>
<reference evidence="2 3" key="1">
    <citation type="submission" date="2016-01" db="EMBL/GenBank/DDBJ databases">
        <title>The new phylogeny of the genus Mycobacterium.</title>
        <authorList>
            <person name="Tarcisio F."/>
            <person name="Conor M."/>
            <person name="Antonella G."/>
            <person name="Elisabetta G."/>
            <person name="Giulia F.S."/>
            <person name="Sara T."/>
            <person name="Anna F."/>
            <person name="Clotilde B."/>
            <person name="Roberto B."/>
            <person name="Veronica D.S."/>
            <person name="Fabio R."/>
            <person name="Monica P."/>
            <person name="Olivier J."/>
            <person name="Enrico T."/>
            <person name="Nicola S."/>
        </authorList>
    </citation>
    <scope>NUCLEOTIDE SEQUENCE [LARGE SCALE GENOMIC DNA]</scope>
    <source>
        <strain evidence="2 3">DSM 45166</strain>
    </source>
</reference>
<accession>A0A1X1YMB0</accession>
<feature type="transmembrane region" description="Helical" evidence="1">
    <location>
        <begin position="201"/>
        <end position="225"/>
    </location>
</feature>
<sequence>MWSSLVLVGLSSGLLTGFDPMRLGLALLVISRPRPVQNLLAYGAGNLIACIFTVVLPLTMLHNTPMLKSFADNLATNPTVKHIQLAMGVVALSIGALLTVHSVTRWRQRAHSSATSGSTSTQVLESNKPSAITRLLGRPQGTPPEGLSAFRRLLHRAHNAWENGSLWVAGALGLGTGPPLDGVLFLLAFIVASGAATGTQAVAAVAFVIGMLAVIEFTLASYVAAPAKTQAIVQRLHDWARTHRRKILIAMCAIGGLALVGTGMGSAAAGS</sequence>
<dbReference type="OrthoDB" id="4627516at2"/>
<feature type="transmembrane region" description="Helical" evidence="1">
    <location>
        <begin position="6"/>
        <end position="30"/>
    </location>
</feature>
<keyword evidence="1" id="KW-0812">Transmembrane</keyword>
<dbReference type="InterPro" id="IPR021315">
    <property type="entry name" value="Gap/Sap"/>
</dbReference>
<evidence type="ECO:0000256" key="1">
    <source>
        <dbReference type="SAM" id="Phobius"/>
    </source>
</evidence>
<protein>
    <submittedName>
        <fullName evidence="2">Gap protein</fullName>
    </submittedName>
</protein>